<name>A0A2U2N158_9GAMM</name>
<accession>A0A2U2N158</accession>
<reference evidence="1 2" key="1">
    <citation type="submission" date="2018-05" db="EMBL/GenBank/DDBJ databases">
        <title>Spiribacter halobius sp. nov., a moderately halophilic bacterium isolated from marine solar saltern.</title>
        <authorList>
            <person name="Zheng W.-S."/>
            <person name="Lu D.-C."/>
            <person name="Du Z.-J."/>
        </authorList>
    </citation>
    <scope>NUCLEOTIDE SEQUENCE [LARGE SCALE GENOMIC DNA]</scope>
    <source>
        <strain evidence="1 2">E85</strain>
    </source>
</reference>
<proteinExistence type="predicted"/>
<dbReference type="RefSeq" id="WP_109678730.1">
    <property type="nucleotide sequence ID" value="NZ_CP086615.1"/>
</dbReference>
<dbReference type="EMBL" id="QFFI01000014">
    <property type="protein sequence ID" value="PWG62981.1"/>
    <property type="molecule type" value="Genomic_DNA"/>
</dbReference>
<gene>
    <name evidence="1" type="ORF">DEM34_10320</name>
</gene>
<comment type="caution">
    <text evidence="1">The sequence shown here is derived from an EMBL/GenBank/DDBJ whole genome shotgun (WGS) entry which is preliminary data.</text>
</comment>
<sequence length="142" mass="16049">MKHNDTTDTTKHDAGRENDVARGVLDAAFEVHRALGSGLLESSYEIALCHELRLRGLAFRRQVPVTVAYKGVRLDAAYRMDLVAECCVIVEVKAVERLERIHEVQLLTYLRHTQLWLGLLINFHAPLLRDGVRRVVHGSPSL</sequence>
<evidence type="ECO:0000313" key="1">
    <source>
        <dbReference type="EMBL" id="PWG62981.1"/>
    </source>
</evidence>
<keyword evidence="2" id="KW-1185">Reference proteome</keyword>
<dbReference type="NCBIfam" id="TIGR04256">
    <property type="entry name" value="GxxExxY"/>
    <property type="match status" value="1"/>
</dbReference>
<protein>
    <submittedName>
        <fullName evidence="1">GxxExxY protein</fullName>
    </submittedName>
</protein>
<dbReference type="Proteomes" id="UP000245474">
    <property type="component" value="Unassembled WGS sequence"/>
</dbReference>
<organism evidence="1 2">
    <name type="scientific">Sediminicurvatus halobius</name>
    <dbReference type="NCBI Taxonomy" id="2182432"/>
    <lineage>
        <taxon>Bacteria</taxon>
        <taxon>Pseudomonadati</taxon>
        <taxon>Pseudomonadota</taxon>
        <taxon>Gammaproteobacteria</taxon>
        <taxon>Chromatiales</taxon>
        <taxon>Ectothiorhodospiraceae</taxon>
        <taxon>Sediminicurvatus</taxon>
    </lineage>
</organism>
<dbReference type="Pfam" id="PF13366">
    <property type="entry name" value="PDDEXK_3"/>
    <property type="match status" value="1"/>
</dbReference>
<dbReference type="InterPro" id="IPR026350">
    <property type="entry name" value="GxxExxY"/>
</dbReference>
<dbReference type="OrthoDB" id="9806869at2"/>
<dbReference type="AlphaFoldDB" id="A0A2U2N158"/>
<evidence type="ECO:0000313" key="2">
    <source>
        <dbReference type="Proteomes" id="UP000245474"/>
    </source>
</evidence>